<evidence type="ECO:0000256" key="9">
    <source>
        <dbReference type="SAM" id="MobiDB-lite"/>
    </source>
</evidence>
<accession>A0A167FWR6</accession>
<dbReference type="PANTHER" id="PTHR28118:SF1">
    <property type="entry name" value="POLYNUCLEOTIDE 5'-TRIPHOSPHATASE CTL1-RELATED"/>
    <property type="match status" value="1"/>
</dbReference>
<feature type="compositionally biased region" description="Polar residues" evidence="9">
    <location>
        <begin position="164"/>
        <end position="186"/>
    </location>
</feature>
<comment type="function">
    <text evidence="8">First step of mRNA capping. Converts the 5'-triphosphate end of a nascent mRNA chain into a diphosphate end.</text>
</comment>
<dbReference type="InterPro" id="IPR004206">
    <property type="entry name" value="mRNA_triPase_Cet1"/>
</dbReference>
<dbReference type="InterPro" id="IPR040343">
    <property type="entry name" value="Cet1/Ctl1"/>
</dbReference>
<comment type="cofactor">
    <cofactor evidence="1 8">
        <name>Mg(2+)</name>
        <dbReference type="ChEBI" id="CHEBI:18420"/>
    </cofactor>
</comment>
<dbReference type="KEGG" id="slb:AWJ20_3443"/>
<organism evidence="11 12">
    <name type="scientific">Sugiyamaella lignohabitans</name>
    <dbReference type="NCBI Taxonomy" id="796027"/>
    <lineage>
        <taxon>Eukaryota</taxon>
        <taxon>Fungi</taxon>
        <taxon>Dikarya</taxon>
        <taxon>Ascomycota</taxon>
        <taxon>Saccharomycotina</taxon>
        <taxon>Dipodascomycetes</taxon>
        <taxon>Dipodascales</taxon>
        <taxon>Trichomonascaceae</taxon>
        <taxon>Sugiyamaella</taxon>
    </lineage>
</organism>
<comment type="catalytic activity">
    <reaction evidence="7">
        <text>a 5'-end triphospho-ribonucleoside in mRNA + H2O = a 5'-end diphospho-ribonucleoside in mRNA + phosphate + H(+)</text>
        <dbReference type="Rhea" id="RHEA:67004"/>
        <dbReference type="Rhea" id="RHEA-COMP:17164"/>
        <dbReference type="Rhea" id="RHEA-COMP:17165"/>
        <dbReference type="ChEBI" id="CHEBI:15377"/>
        <dbReference type="ChEBI" id="CHEBI:15378"/>
        <dbReference type="ChEBI" id="CHEBI:43474"/>
        <dbReference type="ChEBI" id="CHEBI:167616"/>
        <dbReference type="ChEBI" id="CHEBI:167618"/>
        <dbReference type="EC" id="3.6.1.74"/>
    </reaction>
    <physiologicalReaction direction="left-to-right" evidence="7">
        <dbReference type="Rhea" id="RHEA:67005"/>
    </physiologicalReaction>
</comment>
<dbReference type="RefSeq" id="XP_018738276.1">
    <property type="nucleotide sequence ID" value="XM_018880459.1"/>
</dbReference>
<sequence>MDIRNLIAPDEGRSDSITSSTTSSPDISRRPTKVAALLNDNIEGSPLDVLSTAAAQAAFSTRQNSVSSITNPVNVNNLVHGSTPISPVVSNSSRSSISQYHIDEEQRLGHYQQTQDHLRLQEIQQTTLRDQEDVRFREEQEQHRLRERQGQQILHDQQQELREQQYSSHQQEGQEQQYEVNRQQPSLHRGSLPSYHRSSTTQSPTQTVSEPSSQNSSVSHGRRAANGDSIPNSVDVSPRTTHKTVKPKRYSTPPIWAQKYRAANVHTHKGQSHMSNGNGAADSRSHSIVGSESGMISVSGLPMSMTGQLPFEDLTRKITEWVYSHLLQLGDDRKYVEVEFKLGTVHDKSTERRLELPIVTETLLRSDYAKAHTFFKAEMSDEQFNRANQLLDKLSGVISSFDDRPSRRRNMTSLSKLPDSKTRDVIYSSKSKAEKTRITYDQADNIIASISKRRISDLVIYSPGDLLDFRVSISVETPFEELNSLQRQRPDTIRNKNRQSFSQEGVQVDLTSVIYHNKAQNSSKELELELESDKLLLFFNSFQDKSDPKAMDKFEELIRLGVDNTRIVARRLSRES</sequence>
<keyword evidence="4 8" id="KW-0507">mRNA processing</keyword>
<dbReference type="EC" id="3.6.1.74" evidence="8"/>
<dbReference type="GO" id="GO:0031533">
    <property type="term" value="C:mRNA capping enzyme complex"/>
    <property type="evidence" value="ECO:0007669"/>
    <property type="project" value="UniProtKB-UniRule"/>
</dbReference>
<evidence type="ECO:0000256" key="2">
    <source>
        <dbReference type="ARBA" id="ARBA00004123"/>
    </source>
</evidence>
<dbReference type="CDD" id="cd07470">
    <property type="entry name" value="CYTH-like_mRNA_RTPase"/>
    <property type="match status" value="1"/>
</dbReference>
<dbReference type="InterPro" id="IPR037009">
    <property type="entry name" value="mRNA_triPase_Cet1_sf"/>
</dbReference>
<protein>
    <recommendedName>
        <fullName evidence="8">mRNA-capping enzyme subunit beta</fullName>
        <ecNumber evidence="8">3.6.1.74</ecNumber>
    </recommendedName>
    <alternativeName>
        <fullName evidence="8">mRNA 5'-phosphatase</fullName>
    </alternativeName>
    <alternativeName>
        <fullName evidence="8">mRNA 5'-triphosphate monophosphatase</fullName>
    </alternativeName>
</protein>
<dbReference type="GeneID" id="30035466"/>
<feature type="compositionally biased region" description="Polar residues" evidence="9">
    <location>
        <begin position="229"/>
        <end position="239"/>
    </location>
</feature>
<dbReference type="SUPFAM" id="SSF55154">
    <property type="entry name" value="CYTH-like phosphatases"/>
    <property type="match status" value="1"/>
</dbReference>
<feature type="domain" description="mRNA triphosphatase Cet1-like" evidence="10">
    <location>
        <begin position="312"/>
        <end position="531"/>
    </location>
</feature>
<dbReference type="AlphaFoldDB" id="A0A167FWR6"/>
<dbReference type="Proteomes" id="UP000189580">
    <property type="component" value="Chromosome b"/>
</dbReference>
<evidence type="ECO:0000256" key="5">
    <source>
        <dbReference type="ARBA" id="ARBA00022801"/>
    </source>
</evidence>
<dbReference type="GO" id="GO:0004651">
    <property type="term" value="F:polynucleotide 5'-phosphatase activity"/>
    <property type="evidence" value="ECO:0007669"/>
    <property type="project" value="UniProtKB-UniRule"/>
</dbReference>
<evidence type="ECO:0000313" key="11">
    <source>
        <dbReference type="EMBL" id="ANB15799.1"/>
    </source>
</evidence>
<evidence type="ECO:0000256" key="6">
    <source>
        <dbReference type="ARBA" id="ARBA00023242"/>
    </source>
</evidence>
<feature type="compositionally biased region" description="Basic and acidic residues" evidence="9">
    <location>
        <begin position="131"/>
        <end position="149"/>
    </location>
</feature>
<evidence type="ECO:0000256" key="8">
    <source>
        <dbReference type="RuleBase" id="RU367053"/>
    </source>
</evidence>
<dbReference type="OrthoDB" id="272147at2759"/>
<keyword evidence="5 8" id="KW-0378">Hydrolase</keyword>
<feature type="region of interest" description="Disordered" evidence="9">
    <location>
        <begin position="1"/>
        <end position="30"/>
    </location>
</feature>
<feature type="region of interest" description="Disordered" evidence="9">
    <location>
        <begin position="267"/>
        <end position="287"/>
    </location>
</feature>
<evidence type="ECO:0000313" key="12">
    <source>
        <dbReference type="Proteomes" id="UP000189580"/>
    </source>
</evidence>
<dbReference type="Pfam" id="PF02940">
    <property type="entry name" value="mRNA_triPase"/>
    <property type="match status" value="1"/>
</dbReference>
<feature type="region of interest" description="Disordered" evidence="9">
    <location>
        <begin position="131"/>
        <end position="250"/>
    </location>
</feature>
<keyword evidence="12" id="KW-1185">Reference proteome</keyword>
<reference evidence="11 12" key="1">
    <citation type="submission" date="2016-02" db="EMBL/GenBank/DDBJ databases">
        <title>Complete genome sequence and transcriptome regulation of the pentose utilising yeast Sugiyamaella lignohabitans.</title>
        <authorList>
            <person name="Bellasio M."/>
            <person name="Peymann A."/>
            <person name="Valli M."/>
            <person name="Sipitzky M."/>
            <person name="Graf A."/>
            <person name="Sauer M."/>
            <person name="Marx H."/>
            <person name="Mattanovich D."/>
        </authorList>
    </citation>
    <scope>NUCLEOTIDE SEQUENCE [LARGE SCALE GENOMIC DNA]</scope>
    <source>
        <strain evidence="11 12">CBS 10342</strain>
    </source>
</reference>
<proteinExistence type="inferred from homology"/>
<comment type="subunit">
    <text evidence="8">Heterodimer. The mRNA-capping enzyme is composed of two separate chains alpha and beta, respectively a mRNA guanylyltransferase and an mRNA 5'-triphosphate monophosphatase.</text>
</comment>
<evidence type="ECO:0000256" key="3">
    <source>
        <dbReference type="ARBA" id="ARBA00006345"/>
    </source>
</evidence>
<gene>
    <name evidence="11" type="primary">CET1</name>
    <name evidence="11" type="ORF">AWJ20_3443</name>
</gene>
<comment type="subcellular location">
    <subcellularLocation>
        <location evidence="2 8">Nucleus</location>
    </subcellularLocation>
</comment>
<keyword evidence="8" id="KW-0506">mRNA capping</keyword>
<keyword evidence="6 8" id="KW-0539">Nucleus</keyword>
<evidence type="ECO:0000256" key="4">
    <source>
        <dbReference type="ARBA" id="ARBA00022664"/>
    </source>
</evidence>
<evidence type="ECO:0000256" key="1">
    <source>
        <dbReference type="ARBA" id="ARBA00001946"/>
    </source>
</evidence>
<dbReference type="PANTHER" id="PTHR28118">
    <property type="entry name" value="POLYNUCLEOTIDE 5'-TRIPHOSPHATASE-RELATED"/>
    <property type="match status" value="1"/>
</dbReference>
<evidence type="ECO:0000259" key="10">
    <source>
        <dbReference type="Pfam" id="PF02940"/>
    </source>
</evidence>
<feature type="compositionally biased region" description="Basic residues" evidence="9">
    <location>
        <begin position="240"/>
        <end position="249"/>
    </location>
</feature>
<dbReference type="Gene3D" id="3.20.100.10">
    <property type="entry name" value="mRNA triphosphatase Cet1-like"/>
    <property type="match status" value="1"/>
</dbReference>
<dbReference type="EMBL" id="CP014503">
    <property type="protein sequence ID" value="ANB15799.1"/>
    <property type="molecule type" value="Genomic_DNA"/>
</dbReference>
<name>A0A167FWR6_9ASCO</name>
<comment type="similarity">
    <text evidence="3 8">Belongs to the fungal TPase family.</text>
</comment>
<dbReference type="GO" id="GO:0140818">
    <property type="term" value="F:mRNA 5'-triphosphate monophosphatase activity"/>
    <property type="evidence" value="ECO:0007669"/>
    <property type="project" value="UniProtKB-EC"/>
</dbReference>
<feature type="compositionally biased region" description="Low complexity" evidence="9">
    <location>
        <begin position="198"/>
        <end position="219"/>
    </location>
</feature>
<feature type="compositionally biased region" description="Low complexity" evidence="9">
    <location>
        <begin position="15"/>
        <end position="26"/>
    </location>
</feature>
<dbReference type="GO" id="GO:0006370">
    <property type="term" value="P:7-methylguanosine mRNA capping"/>
    <property type="evidence" value="ECO:0007669"/>
    <property type="project" value="UniProtKB-UniRule"/>
</dbReference>
<evidence type="ECO:0000256" key="7">
    <source>
        <dbReference type="ARBA" id="ARBA00047740"/>
    </source>
</evidence>
<dbReference type="InterPro" id="IPR033469">
    <property type="entry name" value="CYTH-like_dom_sf"/>
</dbReference>